<gene>
    <name evidence="1" type="ORF">HMPREF1863_00971</name>
</gene>
<evidence type="ECO:0000313" key="1">
    <source>
        <dbReference type="EMBL" id="KXB66589.1"/>
    </source>
</evidence>
<evidence type="ECO:0000313" key="2">
    <source>
        <dbReference type="Proteomes" id="UP000070442"/>
    </source>
</evidence>
<comment type="caution">
    <text evidence="1">The sequence shown here is derived from an EMBL/GenBank/DDBJ whole genome shotgun (WGS) entry which is preliminary data.</text>
</comment>
<organism evidence="1 2">
    <name type="scientific">Aedoeadaptatus coxii</name>
    <dbReference type="NCBI Taxonomy" id="755172"/>
    <lineage>
        <taxon>Bacteria</taxon>
        <taxon>Bacillati</taxon>
        <taxon>Bacillota</taxon>
        <taxon>Tissierellia</taxon>
        <taxon>Tissierellales</taxon>
        <taxon>Peptoniphilaceae</taxon>
        <taxon>Aedoeadaptatus</taxon>
    </lineage>
</organism>
<keyword evidence="2" id="KW-1185">Reference proteome</keyword>
<protein>
    <recommendedName>
        <fullName evidence="3">Prepilin-type cleavage/methylation protein</fullName>
    </recommendedName>
</protein>
<dbReference type="STRING" id="755172.HMPREF1863_00971"/>
<proteinExistence type="predicted"/>
<dbReference type="EMBL" id="LSDG01000027">
    <property type="protein sequence ID" value="KXB66589.1"/>
    <property type="molecule type" value="Genomic_DNA"/>
</dbReference>
<sequence length="151" mass="17108">MLALAIGSLLMAVLGNILLTSLNTSAGLGRKMTRTNDEFFALQSLIDEIHSADAFYFIEDNGLQLYVREKGRNGHKVVSYVLQNRTLSRYGDYYRAKYSKEKIGKRPGVRNIILDDVKELHFSREGDLLTIRLTRGGREYTRSVALRGGYD</sequence>
<accession>A0A134AFW9</accession>
<dbReference type="PATRIC" id="fig|755172.3.peg.930"/>
<dbReference type="AlphaFoldDB" id="A0A134AFW9"/>
<name>A0A134AFW9_9FIRM</name>
<evidence type="ECO:0008006" key="3">
    <source>
        <dbReference type="Google" id="ProtNLM"/>
    </source>
</evidence>
<reference evidence="2" key="1">
    <citation type="submission" date="2016-01" db="EMBL/GenBank/DDBJ databases">
        <authorList>
            <person name="Mitreva M."/>
            <person name="Pepin K.H."/>
            <person name="Mihindukulasuriya K.A."/>
            <person name="Fulton R."/>
            <person name="Fronick C."/>
            <person name="O'Laughlin M."/>
            <person name="Miner T."/>
            <person name="Herter B."/>
            <person name="Rosa B.A."/>
            <person name="Cordes M."/>
            <person name="Tomlinson C."/>
            <person name="Wollam A."/>
            <person name="Palsikar V.B."/>
            <person name="Mardis E.R."/>
            <person name="Wilson R.K."/>
        </authorList>
    </citation>
    <scope>NUCLEOTIDE SEQUENCE [LARGE SCALE GENOMIC DNA]</scope>
    <source>
        <strain evidence="2">DNF00729</strain>
    </source>
</reference>
<dbReference type="Proteomes" id="UP000070442">
    <property type="component" value="Unassembled WGS sequence"/>
</dbReference>